<proteinExistence type="predicted"/>
<evidence type="ECO:0000313" key="1">
    <source>
        <dbReference type="EMBL" id="KAK8217440.1"/>
    </source>
</evidence>
<keyword evidence="2" id="KW-1185">Reference proteome</keyword>
<gene>
    <name evidence="1" type="ORF">M8818_001196</name>
</gene>
<dbReference type="Proteomes" id="UP001320706">
    <property type="component" value="Unassembled WGS sequence"/>
</dbReference>
<protein>
    <submittedName>
        <fullName evidence="1">Uncharacterized protein</fullName>
    </submittedName>
</protein>
<organism evidence="1 2">
    <name type="scientific">Zalaria obscura</name>
    <dbReference type="NCBI Taxonomy" id="2024903"/>
    <lineage>
        <taxon>Eukaryota</taxon>
        <taxon>Fungi</taxon>
        <taxon>Dikarya</taxon>
        <taxon>Ascomycota</taxon>
        <taxon>Pezizomycotina</taxon>
        <taxon>Dothideomycetes</taxon>
        <taxon>Dothideomycetidae</taxon>
        <taxon>Dothideales</taxon>
        <taxon>Zalariaceae</taxon>
        <taxon>Zalaria</taxon>
    </lineage>
</organism>
<evidence type="ECO:0000313" key="2">
    <source>
        <dbReference type="Proteomes" id="UP001320706"/>
    </source>
</evidence>
<reference evidence="1" key="1">
    <citation type="submission" date="2024-02" db="EMBL/GenBank/DDBJ databases">
        <title>Metagenome Assembled Genome of Zalaria obscura JY119.</title>
        <authorList>
            <person name="Vighnesh L."/>
            <person name="Jagadeeshwari U."/>
            <person name="Venkata Ramana C."/>
            <person name="Sasikala C."/>
        </authorList>
    </citation>
    <scope>NUCLEOTIDE SEQUENCE</scope>
    <source>
        <strain evidence="1">JY119</strain>
    </source>
</reference>
<sequence length="70" mass="7360">MKPSDTPAYGSAQIGTTLPCDLPALATNGAATSMTYSKHQPWKGHWPPKVVDDSAPYGFPKGDLITNSGN</sequence>
<dbReference type="EMBL" id="JAMKPW020000005">
    <property type="protein sequence ID" value="KAK8217440.1"/>
    <property type="molecule type" value="Genomic_DNA"/>
</dbReference>
<comment type="caution">
    <text evidence="1">The sequence shown here is derived from an EMBL/GenBank/DDBJ whole genome shotgun (WGS) entry which is preliminary data.</text>
</comment>
<name>A0ACC3SMG8_9PEZI</name>
<accession>A0ACC3SMG8</accession>